<dbReference type="EMBL" id="MW633168">
    <property type="protein sequence ID" value="QVW27928.1"/>
    <property type="molecule type" value="Genomic_DNA"/>
</dbReference>
<name>A0AAE7RIP6_9CAUD</name>
<dbReference type="Proteomes" id="UP000828118">
    <property type="component" value="Segment"/>
</dbReference>
<evidence type="ECO:0000313" key="1">
    <source>
        <dbReference type="EMBL" id="QVW27928.1"/>
    </source>
</evidence>
<keyword evidence="2" id="KW-1185">Reference proteome</keyword>
<proteinExistence type="predicted"/>
<evidence type="ECO:0000313" key="2">
    <source>
        <dbReference type="Proteomes" id="UP000828118"/>
    </source>
</evidence>
<accession>A0AAE7RIP6</accession>
<protein>
    <submittedName>
        <fullName evidence="1">Uncharacterized protein</fullName>
    </submittedName>
</protein>
<reference evidence="1 2" key="1">
    <citation type="submission" date="2021-02" db="EMBL/GenBank/DDBJ databases">
        <title>Isolation and Efficacy of Vancomycin Resistant Enterococci-specific Bacteriophages in Wax Moth Larvae Model Galleria mellonella.</title>
        <authorList>
            <person name="El Haddad L."/>
            <person name="Harb C.P."/>
            <person name="Clark J.R."/>
            <person name="Terwilliger A.L."/>
            <person name="Chaftari C."/>
            <person name="Duna M."/>
            <person name="Youssef S."/>
            <person name="Stibich M."/>
            <person name="Maresso A."/>
            <person name="Chemaly R.F."/>
        </authorList>
    </citation>
    <scope>NUCLEOTIDE SEQUENCE [LARGE SCALE GENOMIC DNA]</scope>
</reference>
<sequence>MCYPLFYTILYYIKERKERLLWDNQMVWAVH</sequence>
<organism evidence="1 2">
    <name type="scientific">Enterococcus phage MDA2</name>
    <dbReference type="NCBI Taxonomy" id="2816459"/>
    <lineage>
        <taxon>Viruses</taxon>
        <taxon>Duplodnaviria</taxon>
        <taxon>Heunggongvirae</taxon>
        <taxon>Uroviricota</taxon>
        <taxon>Caudoviricetes</taxon>
        <taxon>Herelleviridae</taxon>
        <taxon>Brockvirinae</taxon>
        <taxon>Kochikohdavirus</taxon>
        <taxon>Kochikohdavirus mda2</taxon>
    </lineage>
</organism>